<sequence length="255" mass="28007">MNQPIKTVQVDSLRVHVYPTRQEMGASAGRAITEKINELLSDKPVIRMIFAAAPSQNEVLAYLAASPDVDWSRIDVFHMDEYVGLPENAPQRFGTFLREHLFDQVKPRTVNLIDSSANEAERDYAKLLTAAPIDIICLGIGENGHIAFNDPPVADFNDPAVIKRVQLDDVCRQQQVNDGCFPALNDVPQEALTLTIPTLMAGANLFCVVPGPTKRDAVRQMLTGPIITDCPASILRTHPNCTLYVDEASFGNALP</sequence>
<accession>A0A286GI65</accession>
<dbReference type="GO" id="GO:0042802">
    <property type="term" value="F:identical protein binding"/>
    <property type="evidence" value="ECO:0007669"/>
    <property type="project" value="TreeGrafter"/>
</dbReference>
<dbReference type="InterPro" id="IPR004547">
    <property type="entry name" value="Glucosamine6P_isomerase"/>
</dbReference>
<dbReference type="GO" id="GO:0005975">
    <property type="term" value="P:carbohydrate metabolic process"/>
    <property type="evidence" value="ECO:0007669"/>
    <property type="project" value="InterPro"/>
</dbReference>
<name>A0A286GI65_9BACT</name>
<dbReference type="AlphaFoldDB" id="A0A286GI65"/>
<reference evidence="3" key="1">
    <citation type="submission" date="2017-09" db="EMBL/GenBank/DDBJ databases">
        <authorList>
            <person name="Varghese N."/>
            <person name="Submissions S."/>
        </authorList>
    </citation>
    <scope>NUCLEOTIDE SEQUENCE [LARGE SCALE GENOMIC DNA]</scope>
    <source>
        <strain evidence="3">DSM 29961</strain>
    </source>
</reference>
<dbReference type="GO" id="GO:0005737">
    <property type="term" value="C:cytoplasm"/>
    <property type="evidence" value="ECO:0007669"/>
    <property type="project" value="TreeGrafter"/>
</dbReference>
<dbReference type="GO" id="GO:0019262">
    <property type="term" value="P:N-acetylneuraminate catabolic process"/>
    <property type="evidence" value="ECO:0007669"/>
    <property type="project" value="TreeGrafter"/>
</dbReference>
<gene>
    <name evidence="2" type="ORF">SAMN06269250_4647</name>
</gene>
<dbReference type="InterPro" id="IPR037171">
    <property type="entry name" value="NagB/RpiA_transferase-like"/>
</dbReference>
<dbReference type="GO" id="GO:0006046">
    <property type="term" value="P:N-acetylglucosamine catabolic process"/>
    <property type="evidence" value="ECO:0007669"/>
    <property type="project" value="TreeGrafter"/>
</dbReference>
<dbReference type="Proteomes" id="UP000219452">
    <property type="component" value="Unassembled WGS sequence"/>
</dbReference>
<dbReference type="Gene3D" id="3.40.50.1360">
    <property type="match status" value="1"/>
</dbReference>
<dbReference type="PANTHER" id="PTHR11280">
    <property type="entry name" value="GLUCOSAMINE-6-PHOSPHATE ISOMERASE"/>
    <property type="match status" value="1"/>
</dbReference>
<dbReference type="Pfam" id="PF01182">
    <property type="entry name" value="Glucosamine_iso"/>
    <property type="match status" value="1"/>
</dbReference>
<dbReference type="PANTHER" id="PTHR11280:SF6">
    <property type="entry name" value="GLUCOSAMINE-6-PHOSPHATE ISOMERASE NAGB"/>
    <property type="match status" value="1"/>
</dbReference>
<feature type="domain" description="Glucosamine/galactosamine-6-phosphate isomerase" evidence="1">
    <location>
        <begin position="20"/>
        <end position="237"/>
    </location>
</feature>
<evidence type="ECO:0000313" key="2">
    <source>
        <dbReference type="EMBL" id="SOD94809.1"/>
    </source>
</evidence>
<protein>
    <submittedName>
        <fullName evidence="2">Glucosamine-6-phosphate deaminase</fullName>
    </submittedName>
</protein>
<dbReference type="GO" id="GO:0004342">
    <property type="term" value="F:glucosamine-6-phosphate deaminase activity"/>
    <property type="evidence" value="ECO:0007669"/>
    <property type="project" value="InterPro"/>
</dbReference>
<keyword evidence="3" id="KW-1185">Reference proteome</keyword>
<dbReference type="RefSeq" id="WP_097128836.1">
    <property type="nucleotide sequence ID" value="NZ_OCNH01000004.1"/>
</dbReference>
<dbReference type="GO" id="GO:0006043">
    <property type="term" value="P:glucosamine catabolic process"/>
    <property type="evidence" value="ECO:0007669"/>
    <property type="project" value="TreeGrafter"/>
</dbReference>
<dbReference type="InterPro" id="IPR006148">
    <property type="entry name" value="Glc/Gal-6P_isomerase"/>
</dbReference>
<evidence type="ECO:0000259" key="1">
    <source>
        <dbReference type="Pfam" id="PF01182"/>
    </source>
</evidence>
<dbReference type="SUPFAM" id="SSF100950">
    <property type="entry name" value="NagB/RpiA/CoA transferase-like"/>
    <property type="match status" value="1"/>
</dbReference>
<organism evidence="2 3">
    <name type="scientific">Spirosoma fluviale</name>
    <dbReference type="NCBI Taxonomy" id="1597977"/>
    <lineage>
        <taxon>Bacteria</taxon>
        <taxon>Pseudomonadati</taxon>
        <taxon>Bacteroidota</taxon>
        <taxon>Cytophagia</taxon>
        <taxon>Cytophagales</taxon>
        <taxon>Cytophagaceae</taxon>
        <taxon>Spirosoma</taxon>
    </lineage>
</organism>
<proteinExistence type="predicted"/>
<dbReference type="EMBL" id="OCNH01000004">
    <property type="protein sequence ID" value="SOD94809.1"/>
    <property type="molecule type" value="Genomic_DNA"/>
</dbReference>
<dbReference type="OrthoDB" id="9791139at2"/>
<evidence type="ECO:0000313" key="3">
    <source>
        <dbReference type="Proteomes" id="UP000219452"/>
    </source>
</evidence>
<dbReference type="CDD" id="cd01399">
    <property type="entry name" value="GlcN6P_deaminase"/>
    <property type="match status" value="1"/>
</dbReference>